<proteinExistence type="predicted"/>
<keyword evidence="1" id="KW-0812">Transmembrane</keyword>
<dbReference type="Proteomes" id="UP000836841">
    <property type="component" value="Chromosome 2"/>
</dbReference>
<gene>
    <name evidence="2" type="ORF">TAV2_LOCUS5733</name>
</gene>
<evidence type="ECO:0000313" key="2">
    <source>
        <dbReference type="EMBL" id="CAH2043062.1"/>
    </source>
</evidence>
<accession>A0AAU9RIM4</accession>
<dbReference type="AlphaFoldDB" id="A0AAU9RIM4"/>
<reference evidence="2 3" key="1">
    <citation type="submission" date="2022-03" db="EMBL/GenBank/DDBJ databases">
        <authorList>
            <person name="Nunn A."/>
            <person name="Chopra R."/>
            <person name="Nunn A."/>
            <person name="Contreras Garrido A."/>
        </authorList>
    </citation>
    <scope>NUCLEOTIDE SEQUENCE [LARGE SCALE GENOMIC DNA]</scope>
</reference>
<organism evidence="2 3">
    <name type="scientific">Thlaspi arvense</name>
    <name type="common">Field penny-cress</name>
    <dbReference type="NCBI Taxonomy" id="13288"/>
    <lineage>
        <taxon>Eukaryota</taxon>
        <taxon>Viridiplantae</taxon>
        <taxon>Streptophyta</taxon>
        <taxon>Embryophyta</taxon>
        <taxon>Tracheophyta</taxon>
        <taxon>Spermatophyta</taxon>
        <taxon>Magnoliopsida</taxon>
        <taxon>eudicotyledons</taxon>
        <taxon>Gunneridae</taxon>
        <taxon>Pentapetalae</taxon>
        <taxon>rosids</taxon>
        <taxon>malvids</taxon>
        <taxon>Brassicales</taxon>
        <taxon>Brassicaceae</taxon>
        <taxon>Thlaspideae</taxon>
        <taxon>Thlaspi</taxon>
    </lineage>
</organism>
<evidence type="ECO:0000313" key="3">
    <source>
        <dbReference type="Proteomes" id="UP000836841"/>
    </source>
</evidence>
<feature type="transmembrane region" description="Helical" evidence="1">
    <location>
        <begin position="21"/>
        <end position="39"/>
    </location>
</feature>
<sequence>MCLDCSLYIYKFMTALVKKKNFIFHYCIAPVIVCLSEWLTSLRSIPSYTVTLYPIFAAVNEWLDYDRGPCILSASAATETRLYLQRAGDVRIATIKVKSNYLSTCRKDDQERSWLRAKRFAPVMVNSRLWEAYQVNS</sequence>
<evidence type="ECO:0000256" key="1">
    <source>
        <dbReference type="SAM" id="Phobius"/>
    </source>
</evidence>
<name>A0AAU9RIM4_THLAR</name>
<protein>
    <submittedName>
        <fullName evidence="2">Uncharacterized protein</fullName>
    </submittedName>
</protein>
<dbReference type="EMBL" id="OU466858">
    <property type="protein sequence ID" value="CAH2043062.1"/>
    <property type="molecule type" value="Genomic_DNA"/>
</dbReference>
<keyword evidence="1" id="KW-1133">Transmembrane helix</keyword>
<keyword evidence="3" id="KW-1185">Reference proteome</keyword>
<keyword evidence="1" id="KW-0472">Membrane</keyword>